<dbReference type="InterPro" id="IPR001466">
    <property type="entry name" value="Beta-lactam-related"/>
</dbReference>
<name>A0A023ZXL4_9CAUD</name>
<proteinExistence type="predicted"/>
<dbReference type="PROSITE" id="PS50853">
    <property type="entry name" value="FN3"/>
    <property type="match status" value="1"/>
</dbReference>
<reference evidence="2 3" key="1">
    <citation type="submission" date="2014-03" db="EMBL/GenBank/DDBJ databases">
        <authorList>
            <person name="Bragg J."/>
            <person name="Dehn A."/>
            <person name="Hefner M."/>
            <person name="McHugh D."/>
            <person name="Petersen P."/>
            <person name="Zeba F."/>
            <person name="Zegers G.P."/>
            <person name="Page S.T."/>
            <person name="Bradley K.W."/>
            <person name="Clarke D.Q."/>
            <person name="Lewis M.F."/>
            <person name="Barker L.P."/>
            <person name="Bailey C."/>
            <person name="Asai D.J."/>
            <person name="Garber M.L."/>
            <person name="Bowman C.A."/>
            <person name="Russell D.A."/>
            <person name="Pope W.H."/>
            <person name="Jacobs-Sera D."/>
            <person name="Hendrix R.W."/>
            <person name="Hatfull G.F."/>
        </authorList>
    </citation>
    <scope>NUCLEOTIDE SEQUENCE [LARGE SCALE GENOMIC DNA]</scope>
</reference>
<dbReference type="InterPro" id="IPR050491">
    <property type="entry name" value="AmpC-like"/>
</dbReference>
<sequence length="1318" mass="141093">MTLPNGPAGLATVGLEFAFTNDGSIPGAINRTRDNIEAVLKGDIFASEGWQGAHLIAFDGLPAGIPLFLGHTMKMAEQITGIPLSTWGDPALGLINEVFDAIGTFSARLTSMFPSIDFTKIGSWNPVEEIIDWIVNDLLPLGLFPGLDDLLGVLPEFIGAISIPLGAITAERPNLLTDPTFPDGAIAENEMGWVVDLGSSRTVGGTGAAHIEADGNYHALRTGETPDDRILVRAGQTFTAEIWVSYENLVASGQCIQLHVMPFKGDERQSSVMLDYHVPNSENLGWPGVQLVGDYRVPEGVTSVQKRLVLTDDALSGDVWWDDAEFGPSGKLFLDWIEGLPEALADELGRWHLLKDSIYNAITGAQSIFTEMEDFIEAFTHLPPTLIVGWGGPGNMEETLKALTNAIVGGVVGLPDAVGAGISDVASLLNLVSQLASRGGMAWDVLGIRNNTRITTGFLKTGHSNRDLAVIRKASAATYFAATQTNTAVASERIEVSAPIGVISWLGYGTSGITEFYINVWLVEGDNRKLLHHSPNLVSILDVAATSSEPGYMFYEIDPAGKIPSEAGQEILYEFIPVGGTHYMVCDVEGSWVKPHPLATLDAFAYTRSESSPNAPAITLAKTAFTASTSVPWVEAAIEVGDYSGSYDPIQLYVAESGSRPIPGWVNFVDVVIAPAGGGGRAGATGGFFGEGGKAGPFFKMTLERGVHYSGSSTILSWTLGDGGNGGTLFDPMGKKGEDSEVWLPGYSFTVEGCNGGTILRNIITGDRPSGQSPGYTEYKGLKCPGGKTQEAYGGNGQFPGGGGNGGNWLLLQSGGKGAPAAMWLQMRQDALEDETVGDTTPPTAPTVALVGKSFSTITVTAVGGSDNSGVIGSHNYFIAPEGEDPVRVNMDPIPHGENCVFEGLDSNTDYDIWATNLDLSGNESPMSDPTTVRTSAYEWEDAPMDPALTAQIDAFVSSMMSDGAGPGISVYITGPQGYYAKAYGSAGSRPLTLDDHFRLGSATKTFTAMAVLQCIDEGLFDFETTLASFDHPQYDLSKIPYASSIKIKHLMTMRSGVYDYQTNFLVLMMFYLNPTFNFSPAGAYQLMRDNNGIGPGKQFQYNNGNHVLLGFCVEAVTGRSIREYVKTEFIDALGLTETYWPAFGDFGIRAPYTNGYGGPQGTGQNITKFNHELFGAAGAIISTISDLHRWTESLRDNYWLSPELWDIWTTVSCPLPNNAGYGGPTYQGYGLANYIFGRWRSHPGSQPGFEVSSFFNIDNGAVISIMENSQSATGGIGVAVMLRLFPQIANLLYPGSMETPEFTPCTLTSDPEIEWSV</sequence>
<dbReference type="InterPro" id="IPR003961">
    <property type="entry name" value="FN3_dom"/>
</dbReference>
<dbReference type="PANTHER" id="PTHR46825">
    <property type="entry name" value="D-ALANYL-D-ALANINE-CARBOXYPEPTIDASE/ENDOPEPTIDASE AMPH"/>
    <property type="match status" value="1"/>
</dbReference>
<protein>
    <submittedName>
        <fullName evidence="2">Minor tail protein</fullName>
    </submittedName>
</protein>
<evidence type="ECO:0000313" key="2">
    <source>
        <dbReference type="EMBL" id="AHY84163.1"/>
    </source>
</evidence>
<dbReference type="Proteomes" id="UP000024435">
    <property type="component" value="Segment"/>
</dbReference>
<dbReference type="Gene3D" id="2.60.120.260">
    <property type="entry name" value="Galactose-binding domain-like"/>
    <property type="match status" value="1"/>
</dbReference>
<dbReference type="Pfam" id="PF00144">
    <property type="entry name" value="Beta-lactamase"/>
    <property type="match status" value="1"/>
</dbReference>
<organism evidence="2 3">
    <name type="scientific">Mycobacterium phage MosMoris</name>
    <dbReference type="NCBI Taxonomy" id="1471542"/>
    <lineage>
        <taxon>Viruses</taxon>
        <taxon>Duplodnaviria</taxon>
        <taxon>Heunggongvirae</taxon>
        <taxon>Uroviricota</taxon>
        <taxon>Caudoviricetes</taxon>
        <taxon>Marvinvirus</taxon>
        <taxon>Marvinvirus mosmoris</taxon>
    </lineage>
</organism>
<dbReference type="RefSeq" id="YP_009031599.1">
    <property type="nucleotide sequence ID" value="NC_024138.1"/>
</dbReference>
<dbReference type="EMBL" id="KJ538721">
    <property type="protein sequence ID" value="AHY84163.1"/>
    <property type="molecule type" value="Genomic_DNA"/>
</dbReference>
<evidence type="ECO:0000259" key="1">
    <source>
        <dbReference type="PROSITE" id="PS50853"/>
    </source>
</evidence>
<evidence type="ECO:0000313" key="3">
    <source>
        <dbReference type="Proteomes" id="UP000024435"/>
    </source>
</evidence>
<dbReference type="KEGG" id="vg:19487527"/>
<gene>
    <name evidence="2" type="primary">89</name>
    <name evidence="2" type="ORF">PBI_MOSMORIS_89</name>
</gene>
<dbReference type="InterPro" id="IPR012338">
    <property type="entry name" value="Beta-lactam/transpept-like"/>
</dbReference>
<keyword evidence="3" id="KW-1185">Reference proteome</keyword>
<dbReference type="Gene3D" id="3.40.710.10">
    <property type="entry name" value="DD-peptidase/beta-lactamase superfamily"/>
    <property type="match status" value="1"/>
</dbReference>
<dbReference type="SUPFAM" id="SSF56601">
    <property type="entry name" value="beta-lactamase/transpeptidase-like"/>
    <property type="match status" value="1"/>
</dbReference>
<accession>A0A023ZXL4</accession>
<dbReference type="GeneID" id="19487527"/>
<feature type="domain" description="Fibronectin type-III" evidence="1">
    <location>
        <begin position="842"/>
        <end position="938"/>
    </location>
</feature>
<dbReference type="PANTHER" id="PTHR46825:SF7">
    <property type="entry name" value="D-ALANYL-D-ALANINE CARBOXYPEPTIDASE"/>
    <property type="match status" value="1"/>
</dbReference>